<proteinExistence type="predicted"/>
<keyword evidence="1" id="KW-0472">Membrane</keyword>
<dbReference type="Proteomes" id="UP000886998">
    <property type="component" value="Unassembled WGS sequence"/>
</dbReference>
<keyword evidence="1" id="KW-1133">Transmembrane helix</keyword>
<dbReference type="AlphaFoldDB" id="A0A8X7CLQ7"/>
<accession>A0A8X7CLQ7</accession>
<feature type="transmembrane region" description="Helical" evidence="1">
    <location>
        <begin position="315"/>
        <end position="332"/>
    </location>
</feature>
<sequence length="453" mass="53807">MAFLDRRYVLSLRQMAMAKVAITVCRDPEILDFVKNNGCASFVFPSKETHLYLDVESPVEETWMWKDIILEKMSKFSYLLRNERSATKPDDYVRKENILPFARWEELVEERISSLPQLLKQELLDVIRSFSIEIDKWFKYHSDDWKESLKIARREISNVRLCSNRSRYDYLGNSRREIDREKVVGMFEIGDHYLLAILCGLMNKMPNGEQMPHEIVQKYSKLTENGWSKPIGNVELSNLSRHKYFIAMSYDDRCAFITSLLLEECLQYEDFLFYMSYMSDYDRKQIFEFFSFEILLLFLNWPLQCEFLNAAEYLLPYFSGSCFFLMLNIIIYQRIMLSRKDFNYIDLLKGFWSLSPSDLKEFIKTTSIYEPLLFVINFPADETFLSEQLLERYSNDELKFTCFGAKYSLMRETMPIAVLEHYSYPALKSIHLFLFEKILKDNVNKARVPALGE</sequence>
<evidence type="ECO:0000256" key="1">
    <source>
        <dbReference type="SAM" id="Phobius"/>
    </source>
</evidence>
<dbReference type="OrthoDB" id="10380004at2759"/>
<organism evidence="2 3">
    <name type="scientific">Trichonephila inaurata madagascariensis</name>
    <dbReference type="NCBI Taxonomy" id="2747483"/>
    <lineage>
        <taxon>Eukaryota</taxon>
        <taxon>Metazoa</taxon>
        <taxon>Ecdysozoa</taxon>
        <taxon>Arthropoda</taxon>
        <taxon>Chelicerata</taxon>
        <taxon>Arachnida</taxon>
        <taxon>Araneae</taxon>
        <taxon>Araneomorphae</taxon>
        <taxon>Entelegynae</taxon>
        <taxon>Araneoidea</taxon>
        <taxon>Nephilidae</taxon>
        <taxon>Trichonephila</taxon>
        <taxon>Trichonephila inaurata</taxon>
    </lineage>
</organism>
<keyword evidence="1" id="KW-0812">Transmembrane</keyword>
<gene>
    <name evidence="2" type="primary">NCL1_40015</name>
    <name evidence="2" type="ORF">TNIN_282911</name>
</gene>
<reference evidence="2" key="1">
    <citation type="submission" date="2020-08" db="EMBL/GenBank/DDBJ databases">
        <title>Multicomponent nature underlies the extraordinary mechanical properties of spider dragline silk.</title>
        <authorList>
            <person name="Kono N."/>
            <person name="Nakamura H."/>
            <person name="Mori M."/>
            <person name="Yoshida Y."/>
            <person name="Ohtoshi R."/>
            <person name="Malay A.D."/>
            <person name="Moran D.A.P."/>
            <person name="Tomita M."/>
            <person name="Numata K."/>
            <person name="Arakawa K."/>
        </authorList>
    </citation>
    <scope>NUCLEOTIDE SEQUENCE</scope>
</reference>
<protein>
    <submittedName>
        <fullName evidence="2">Uncharacterized protein</fullName>
    </submittedName>
</protein>
<dbReference type="EMBL" id="BMAV01018189">
    <property type="protein sequence ID" value="GFY70325.1"/>
    <property type="molecule type" value="Genomic_DNA"/>
</dbReference>
<keyword evidence="3" id="KW-1185">Reference proteome</keyword>
<comment type="caution">
    <text evidence="2">The sequence shown here is derived from an EMBL/GenBank/DDBJ whole genome shotgun (WGS) entry which is preliminary data.</text>
</comment>
<evidence type="ECO:0000313" key="3">
    <source>
        <dbReference type="Proteomes" id="UP000886998"/>
    </source>
</evidence>
<evidence type="ECO:0000313" key="2">
    <source>
        <dbReference type="EMBL" id="GFY70325.1"/>
    </source>
</evidence>
<name>A0A8X7CLQ7_9ARAC</name>
<feature type="transmembrane region" description="Helical" evidence="1">
    <location>
        <begin position="286"/>
        <end position="303"/>
    </location>
</feature>